<dbReference type="OrthoDB" id="574243at2"/>
<keyword evidence="2" id="KW-0614">Plasmid</keyword>
<evidence type="ECO:0000313" key="3">
    <source>
        <dbReference type="Proteomes" id="UP000218418"/>
    </source>
</evidence>
<evidence type="ECO:0000259" key="1">
    <source>
        <dbReference type="Pfam" id="PF19493"/>
    </source>
</evidence>
<accession>A0A1Z4M2T5</accession>
<keyword evidence="3" id="KW-1185">Reference proteome</keyword>
<dbReference type="Proteomes" id="UP000218418">
    <property type="component" value="Plasmid plasmid1"/>
</dbReference>
<dbReference type="EMBL" id="AP018228">
    <property type="protein sequence ID" value="BAY87688.1"/>
    <property type="molecule type" value="Genomic_DNA"/>
</dbReference>
<organism evidence="2 3">
    <name type="scientific">Calothrix parasitica NIES-267</name>
    <dbReference type="NCBI Taxonomy" id="1973488"/>
    <lineage>
        <taxon>Bacteria</taxon>
        <taxon>Bacillati</taxon>
        <taxon>Cyanobacteriota</taxon>
        <taxon>Cyanophyceae</taxon>
        <taxon>Nostocales</taxon>
        <taxon>Calotrichaceae</taxon>
        <taxon>Calothrix</taxon>
    </lineage>
</organism>
<evidence type="ECO:0000313" key="2">
    <source>
        <dbReference type="EMBL" id="BAY87688.1"/>
    </source>
</evidence>
<dbReference type="AlphaFoldDB" id="A0A1Z4M2T5"/>
<dbReference type="Pfam" id="PF19493">
    <property type="entry name" value="Trypco1"/>
    <property type="match status" value="1"/>
</dbReference>
<dbReference type="NCBIfam" id="NF041216">
    <property type="entry name" value="CU044_2847_fam"/>
    <property type="match status" value="1"/>
</dbReference>
<geneLocation type="plasmid" evidence="3">
    <name>Plasmid1 dna</name>
</geneLocation>
<name>A0A1Z4M2T5_9CYAN</name>
<protein>
    <recommendedName>
        <fullName evidence="1">Trypsin-co-occurring domain-containing protein</fullName>
    </recommendedName>
</protein>
<sequence length="106" mass="11649">MKHIIEFPLDDGDSVLIEVDEAASTDDRISIGEQVSQTAQQSFESALEKVKPVADTIMSKVRNLNDPADEVEVQFGIKMSAELGAVIASGNAEVNYQINLKWKKNK</sequence>
<gene>
    <name evidence="2" type="ORF">NIES267_72120</name>
</gene>
<feature type="domain" description="Trypsin-co-occurring" evidence="1">
    <location>
        <begin position="7"/>
        <end position="104"/>
    </location>
</feature>
<proteinExistence type="predicted"/>
<dbReference type="InterPro" id="IPR045794">
    <property type="entry name" value="Trypco1"/>
</dbReference>
<reference evidence="2 3" key="1">
    <citation type="submission" date="2017-06" db="EMBL/GenBank/DDBJ databases">
        <title>Genome sequencing of cyanobaciteial culture collection at National Institute for Environmental Studies (NIES).</title>
        <authorList>
            <person name="Hirose Y."/>
            <person name="Shimura Y."/>
            <person name="Fujisawa T."/>
            <person name="Nakamura Y."/>
            <person name="Kawachi M."/>
        </authorList>
    </citation>
    <scope>NUCLEOTIDE SEQUENCE [LARGE SCALE GENOMIC DNA]</scope>
    <source>
        <strain evidence="2 3">NIES-267</strain>
        <plasmid evidence="3">Plasmid1 dna</plasmid>
    </source>
</reference>